<feature type="compositionally biased region" description="Polar residues" evidence="1">
    <location>
        <begin position="232"/>
        <end position="242"/>
    </location>
</feature>
<accession>A0A2C5ZGR9</accession>
<feature type="chain" id="PRO_5012496758" evidence="2">
    <location>
        <begin position="26"/>
        <end position="469"/>
    </location>
</feature>
<sequence length="469" mass="52236">MSVRCLSFLLAVIFLLVLFSTEVNAIPPPLDEPPSRAPGGLMSWILHSLGFVPRPSSPSPPPTPPRYSELGPPLPPPPEDFVWPTRPPRYFGDDPNELHNPPPSYSPEPLEREYLDGVRIRDSSPPPRYSRDPPTSQPPSPIPPKRQFEGSSMELVGEDGRDEDGNLLYENMDSSPGRPMSEDFDYESMDENYLDMGFDENHFGEGPSAGATSRRQEPLYDDVESARRASPGANNAHGQAQDSHYDDAGGARASEPLYADVGNGLASAHDVEYADAEFYGSPWEPYYSAGSSRDSNYEAAHDDMTRKPIYYIVDTDDELYADVDNAQDSEEEPFDAESMGKLLVDILVTVMQGMAEEQLMTMIKQDLLEETPRSPTMPMSETPEDQLMTIIKQDLLENLPRSPTMPMQTTIDVYLRKATTLMWTTLVVGIRNTKATMPIQTTLEVRLKEAMMAAQDLLEDIPRSPTTLI</sequence>
<organism evidence="3 4">
    <name type="scientific">Ophiocordyceps camponoti-rufipedis</name>
    <dbReference type="NCBI Taxonomy" id="2004952"/>
    <lineage>
        <taxon>Eukaryota</taxon>
        <taxon>Fungi</taxon>
        <taxon>Dikarya</taxon>
        <taxon>Ascomycota</taxon>
        <taxon>Pezizomycotina</taxon>
        <taxon>Sordariomycetes</taxon>
        <taxon>Hypocreomycetidae</taxon>
        <taxon>Hypocreales</taxon>
        <taxon>Ophiocordycipitaceae</taxon>
        <taxon>Ophiocordyceps</taxon>
    </lineage>
</organism>
<comment type="caution">
    <text evidence="3">The sequence shown here is derived from an EMBL/GenBank/DDBJ whole genome shotgun (WGS) entry which is preliminary data.</text>
</comment>
<feature type="compositionally biased region" description="Acidic residues" evidence="1">
    <location>
        <begin position="182"/>
        <end position="193"/>
    </location>
</feature>
<feature type="region of interest" description="Disordered" evidence="1">
    <location>
        <begin position="54"/>
        <end position="252"/>
    </location>
</feature>
<feature type="compositionally biased region" description="Basic and acidic residues" evidence="1">
    <location>
        <begin position="109"/>
        <end position="122"/>
    </location>
</feature>
<evidence type="ECO:0000256" key="1">
    <source>
        <dbReference type="SAM" id="MobiDB-lite"/>
    </source>
</evidence>
<evidence type="ECO:0000313" key="4">
    <source>
        <dbReference type="Proteomes" id="UP000226431"/>
    </source>
</evidence>
<dbReference type="OrthoDB" id="10579093at2759"/>
<proteinExistence type="predicted"/>
<dbReference type="Proteomes" id="UP000226431">
    <property type="component" value="Unassembled WGS sequence"/>
</dbReference>
<dbReference type="EMBL" id="NJES01000022">
    <property type="protein sequence ID" value="PHH80217.1"/>
    <property type="molecule type" value="Genomic_DNA"/>
</dbReference>
<evidence type="ECO:0000313" key="3">
    <source>
        <dbReference type="EMBL" id="PHH80217.1"/>
    </source>
</evidence>
<feature type="compositionally biased region" description="Pro residues" evidence="1">
    <location>
        <begin position="135"/>
        <end position="144"/>
    </location>
</feature>
<reference evidence="3 4" key="1">
    <citation type="submission" date="2017-06" db="EMBL/GenBank/DDBJ databases">
        <title>Ant-infecting Ophiocordyceps genomes reveal a high diversity of potential behavioral manipulation genes and a possible major role for enterotoxins.</title>
        <authorList>
            <person name="De Bekker C."/>
            <person name="Evans H.C."/>
            <person name="Brachmann A."/>
            <person name="Hughes D.P."/>
        </authorList>
    </citation>
    <scope>NUCLEOTIDE SEQUENCE [LARGE SCALE GENOMIC DNA]</scope>
    <source>
        <strain evidence="3 4">Map16</strain>
    </source>
</reference>
<name>A0A2C5ZGR9_9HYPO</name>
<feature type="signal peptide" evidence="2">
    <location>
        <begin position="1"/>
        <end position="25"/>
    </location>
</feature>
<feature type="compositionally biased region" description="Pro residues" evidence="1">
    <location>
        <begin position="55"/>
        <end position="65"/>
    </location>
</feature>
<protein>
    <submittedName>
        <fullName evidence="3">Uncharacterized protein</fullName>
    </submittedName>
</protein>
<evidence type="ECO:0000256" key="2">
    <source>
        <dbReference type="SAM" id="SignalP"/>
    </source>
</evidence>
<dbReference type="AlphaFoldDB" id="A0A2C5ZGR9"/>
<keyword evidence="2" id="KW-0732">Signal</keyword>
<keyword evidence="4" id="KW-1185">Reference proteome</keyword>
<gene>
    <name evidence="3" type="ORF">CDD80_2418</name>
</gene>